<dbReference type="GO" id="GO:0006508">
    <property type="term" value="P:proteolysis"/>
    <property type="evidence" value="ECO:0007669"/>
    <property type="project" value="TreeGrafter"/>
</dbReference>
<name>A0A218ZBM0_9HELO</name>
<gene>
    <name evidence="3" type="ORF">B2J93_5632</name>
</gene>
<dbReference type="GO" id="GO:0016020">
    <property type="term" value="C:membrane"/>
    <property type="evidence" value="ECO:0007669"/>
    <property type="project" value="TreeGrafter"/>
</dbReference>
<comment type="caution">
    <text evidence="3">The sequence shown here is derived from an EMBL/GenBank/DDBJ whole genome shotgun (WGS) entry which is preliminary data.</text>
</comment>
<dbReference type="GO" id="GO:0042277">
    <property type="term" value="F:peptide binding"/>
    <property type="evidence" value="ECO:0007669"/>
    <property type="project" value="TreeGrafter"/>
</dbReference>
<dbReference type="SUPFAM" id="SSF55486">
    <property type="entry name" value="Metalloproteases ('zincins'), catalytic domain"/>
    <property type="match status" value="1"/>
</dbReference>
<reference evidence="3 4" key="1">
    <citation type="submission" date="2017-04" db="EMBL/GenBank/DDBJ databases">
        <title>Draft genome sequence of Marssonina coronaria NL1: causal agent of apple blotch.</title>
        <authorList>
            <person name="Cheng Q."/>
        </authorList>
    </citation>
    <scope>NUCLEOTIDE SEQUENCE [LARGE SCALE GENOMIC DNA]</scope>
    <source>
        <strain evidence="3 4">NL1</strain>
    </source>
</reference>
<dbReference type="PANTHER" id="PTHR11533:SF299">
    <property type="entry name" value="AMINOPEPTIDASE"/>
    <property type="match status" value="1"/>
</dbReference>
<evidence type="ECO:0000259" key="2">
    <source>
        <dbReference type="Pfam" id="PF01433"/>
    </source>
</evidence>
<dbReference type="GO" id="GO:0008270">
    <property type="term" value="F:zinc ion binding"/>
    <property type="evidence" value="ECO:0007669"/>
    <property type="project" value="InterPro"/>
</dbReference>
<dbReference type="STRING" id="503106.A0A218ZBM0"/>
<dbReference type="Pfam" id="PF01433">
    <property type="entry name" value="Peptidase_M1"/>
    <property type="match status" value="1"/>
</dbReference>
<dbReference type="AlphaFoldDB" id="A0A218ZBM0"/>
<organism evidence="3 4">
    <name type="scientific">Diplocarpon coronariae</name>
    <dbReference type="NCBI Taxonomy" id="2795749"/>
    <lineage>
        <taxon>Eukaryota</taxon>
        <taxon>Fungi</taxon>
        <taxon>Dikarya</taxon>
        <taxon>Ascomycota</taxon>
        <taxon>Pezizomycotina</taxon>
        <taxon>Leotiomycetes</taxon>
        <taxon>Helotiales</taxon>
        <taxon>Drepanopezizaceae</taxon>
        <taxon>Diplocarpon</taxon>
    </lineage>
</organism>
<dbReference type="InParanoid" id="A0A218ZBM0"/>
<sequence>MIENDDFRIPTRAYPPRIYDMENCRYVLAIAARMLAIYEQTFAIACGLTELDILAVPGSVGAMENRGLITISTTVVSISPVSAAPEKLFCSQLIAHGLAHQFFGNIITTARETLAHIISAPWQDFVADQMQKALVFDPGGFSHALEMPIDWKKAPSLDDLTYGKGCAVDLEEFLQQRAYGSADPDDLWAIPSKSSDPDTVAPSPFSPSASEDTVLHPLFLEILTRISTMKEARDVRSKTIEVPLEFCRINSGFTSLYRVAYPVSGLRKFREEVGKGTLSVEDRIGLVSETAALAFAGHLLSRKFEGEVRFHVGNVIAAPLQESLHSEGSSESISPAWSAEGTSPQARLATDLPAPGTEAEECFEGGLALRGWRATEGTWWAGRRRTGRTSVARMGGSAPCIR</sequence>
<evidence type="ECO:0000313" key="3">
    <source>
        <dbReference type="EMBL" id="OWP05114.1"/>
    </source>
</evidence>
<dbReference type="EMBL" id="MZNU01000078">
    <property type="protein sequence ID" value="OWP05114.1"/>
    <property type="molecule type" value="Genomic_DNA"/>
</dbReference>
<dbReference type="PANTHER" id="PTHR11533">
    <property type="entry name" value="PROTEASE M1 ZINC METALLOPROTEASE"/>
    <property type="match status" value="1"/>
</dbReference>
<dbReference type="OrthoDB" id="10031169at2759"/>
<proteinExistence type="predicted"/>
<dbReference type="InterPro" id="IPR027268">
    <property type="entry name" value="Peptidase_M4/M1_CTD_sf"/>
</dbReference>
<dbReference type="Proteomes" id="UP000242519">
    <property type="component" value="Unassembled WGS sequence"/>
</dbReference>
<evidence type="ECO:0000256" key="1">
    <source>
        <dbReference type="SAM" id="MobiDB-lite"/>
    </source>
</evidence>
<feature type="compositionally biased region" description="Low complexity" evidence="1">
    <location>
        <begin position="326"/>
        <end position="340"/>
    </location>
</feature>
<dbReference type="Gene3D" id="1.10.390.10">
    <property type="entry name" value="Neutral Protease Domain 2"/>
    <property type="match status" value="1"/>
</dbReference>
<dbReference type="GO" id="GO:0005737">
    <property type="term" value="C:cytoplasm"/>
    <property type="evidence" value="ECO:0007669"/>
    <property type="project" value="TreeGrafter"/>
</dbReference>
<evidence type="ECO:0000313" key="4">
    <source>
        <dbReference type="Proteomes" id="UP000242519"/>
    </source>
</evidence>
<keyword evidence="4" id="KW-1185">Reference proteome</keyword>
<dbReference type="InterPro" id="IPR014782">
    <property type="entry name" value="Peptidase_M1_dom"/>
</dbReference>
<dbReference type="GO" id="GO:0070006">
    <property type="term" value="F:metalloaminopeptidase activity"/>
    <property type="evidence" value="ECO:0007669"/>
    <property type="project" value="TreeGrafter"/>
</dbReference>
<feature type="region of interest" description="Disordered" evidence="1">
    <location>
        <begin position="326"/>
        <end position="351"/>
    </location>
</feature>
<accession>A0A218ZBM0</accession>
<protein>
    <recommendedName>
        <fullName evidence="2">Peptidase M1 membrane alanine aminopeptidase domain-containing protein</fullName>
    </recommendedName>
</protein>
<feature type="domain" description="Peptidase M1 membrane alanine aminopeptidase" evidence="2">
    <location>
        <begin position="27"/>
        <end position="109"/>
    </location>
</feature>
<dbReference type="InterPro" id="IPR050344">
    <property type="entry name" value="Peptidase_M1_aminopeptidases"/>
</dbReference>
<dbReference type="GO" id="GO:0043171">
    <property type="term" value="P:peptide catabolic process"/>
    <property type="evidence" value="ECO:0007669"/>
    <property type="project" value="TreeGrafter"/>
</dbReference>